<dbReference type="InterPro" id="IPR038330">
    <property type="entry name" value="TspO/MBR-related_sf"/>
</dbReference>
<comment type="similarity">
    <text evidence="2">Belongs to the TspO/BZRP family.</text>
</comment>
<protein>
    <submittedName>
        <fullName evidence="7">TspO/MBR family protein</fullName>
    </submittedName>
</protein>
<keyword evidence="3 6" id="KW-0812">Transmembrane</keyword>
<keyword evidence="8" id="KW-1185">Reference proteome</keyword>
<reference evidence="7 8" key="1">
    <citation type="submission" date="2024-09" db="EMBL/GenBank/DDBJ databases">
        <authorList>
            <person name="Sun Q."/>
            <person name="Mori K."/>
        </authorList>
    </citation>
    <scope>NUCLEOTIDE SEQUENCE [LARGE SCALE GENOMIC DNA]</scope>
    <source>
        <strain evidence="7 8">KCTC 23076</strain>
    </source>
</reference>
<organism evidence="7 8">
    <name type="scientific">Lysobacter korlensis</name>
    <dbReference type="NCBI Taxonomy" id="553636"/>
    <lineage>
        <taxon>Bacteria</taxon>
        <taxon>Pseudomonadati</taxon>
        <taxon>Pseudomonadota</taxon>
        <taxon>Gammaproteobacteria</taxon>
        <taxon>Lysobacterales</taxon>
        <taxon>Lysobacteraceae</taxon>
        <taxon>Lysobacter</taxon>
    </lineage>
</organism>
<dbReference type="Proteomes" id="UP001589896">
    <property type="component" value="Unassembled WGS sequence"/>
</dbReference>
<dbReference type="RefSeq" id="WP_386676553.1">
    <property type="nucleotide sequence ID" value="NZ_JBHLTG010000014.1"/>
</dbReference>
<gene>
    <name evidence="7" type="ORF">ACFFGH_32055</name>
</gene>
<dbReference type="PANTHER" id="PTHR10057">
    <property type="entry name" value="PERIPHERAL-TYPE BENZODIAZEPINE RECEPTOR"/>
    <property type="match status" value="1"/>
</dbReference>
<feature type="transmembrane region" description="Helical" evidence="6">
    <location>
        <begin position="25"/>
        <end position="46"/>
    </location>
</feature>
<proteinExistence type="inferred from homology"/>
<dbReference type="InterPro" id="IPR004307">
    <property type="entry name" value="TspO_MBR"/>
</dbReference>
<dbReference type="PANTHER" id="PTHR10057:SF0">
    <property type="entry name" value="TRANSLOCATOR PROTEIN"/>
    <property type="match status" value="1"/>
</dbReference>
<dbReference type="CDD" id="cd15904">
    <property type="entry name" value="TSPO_MBR"/>
    <property type="match status" value="1"/>
</dbReference>
<feature type="transmembrane region" description="Helical" evidence="6">
    <location>
        <begin position="66"/>
        <end position="88"/>
    </location>
</feature>
<evidence type="ECO:0000256" key="3">
    <source>
        <dbReference type="ARBA" id="ARBA00022692"/>
    </source>
</evidence>
<accession>A0ABV6RZU0</accession>
<keyword evidence="5 6" id="KW-0472">Membrane</keyword>
<evidence type="ECO:0000256" key="5">
    <source>
        <dbReference type="ARBA" id="ARBA00023136"/>
    </source>
</evidence>
<comment type="subcellular location">
    <subcellularLocation>
        <location evidence="1">Membrane</location>
        <topology evidence="1">Multi-pass membrane protein</topology>
    </subcellularLocation>
</comment>
<keyword evidence="4 6" id="KW-1133">Transmembrane helix</keyword>
<dbReference type="Gene3D" id="1.20.1260.100">
    <property type="entry name" value="TspO/MBR protein"/>
    <property type="match status" value="1"/>
</dbReference>
<dbReference type="Pfam" id="PF03073">
    <property type="entry name" value="TspO_MBR"/>
    <property type="match status" value="1"/>
</dbReference>
<evidence type="ECO:0000256" key="4">
    <source>
        <dbReference type="ARBA" id="ARBA00022989"/>
    </source>
</evidence>
<evidence type="ECO:0000313" key="8">
    <source>
        <dbReference type="Proteomes" id="UP001589896"/>
    </source>
</evidence>
<sequence length="187" mass="20769">MSVQNTAAGVEPADADDPAERRRSAIVLAGLLILSFAVVLFGNIITQPAVEGWYATARKSPLVLPFWAASSFWTIVHILTSVAAWLVWRERHRRRVTGALSLYFTQLVLNALWRPVLLSLTVRLGETAIWLAAVIMSLLIVTVITMIREFWHINRGAALMLLPYLAWCVYALSNNIFLGVLNEVVAG</sequence>
<dbReference type="EMBL" id="JBHLTG010000014">
    <property type="protein sequence ID" value="MFC0682488.1"/>
    <property type="molecule type" value="Genomic_DNA"/>
</dbReference>
<comment type="caution">
    <text evidence="7">The sequence shown here is derived from an EMBL/GenBank/DDBJ whole genome shotgun (WGS) entry which is preliminary data.</text>
</comment>
<feature type="transmembrane region" description="Helical" evidence="6">
    <location>
        <begin position="100"/>
        <end position="122"/>
    </location>
</feature>
<evidence type="ECO:0000256" key="1">
    <source>
        <dbReference type="ARBA" id="ARBA00004141"/>
    </source>
</evidence>
<evidence type="ECO:0000256" key="2">
    <source>
        <dbReference type="ARBA" id="ARBA00007524"/>
    </source>
</evidence>
<evidence type="ECO:0000256" key="6">
    <source>
        <dbReference type="SAM" id="Phobius"/>
    </source>
</evidence>
<evidence type="ECO:0000313" key="7">
    <source>
        <dbReference type="EMBL" id="MFC0682488.1"/>
    </source>
</evidence>
<feature type="transmembrane region" description="Helical" evidence="6">
    <location>
        <begin position="128"/>
        <end position="147"/>
    </location>
</feature>
<feature type="transmembrane region" description="Helical" evidence="6">
    <location>
        <begin position="159"/>
        <end position="181"/>
    </location>
</feature>
<name>A0ABV6RZU0_9GAMM</name>